<comment type="caution">
    <text evidence="2">The sequence shown here is derived from an EMBL/GenBank/DDBJ whole genome shotgun (WGS) entry which is preliminary data.</text>
</comment>
<dbReference type="OrthoDB" id="894015at2759"/>
<dbReference type="EMBL" id="JACEFO010001734">
    <property type="protein sequence ID" value="KAF8715114.1"/>
    <property type="molecule type" value="Genomic_DNA"/>
</dbReference>
<organism evidence="2 3">
    <name type="scientific">Digitaria exilis</name>
    <dbReference type="NCBI Taxonomy" id="1010633"/>
    <lineage>
        <taxon>Eukaryota</taxon>
        <taxon>Viridiplantae</taxon>
        <taxon>Streptophyta</taxon>
        <taxon>Embryophyta</taxon>
        <taxon>Tracheophyta</taxon>
        <taxon>Spermatophyta</taxon>
        <taxon>Magnoliopsida</taxon>
        <taxon>Liliopsida</taxon>
        <taxon>Poales</taxon>
        <taxon>Poaceae</taxon>
        <taxon>PACMAD clade</taxon>
        <taxon>Panicoideae</taxon>
        <taxon>Panicodae</taxon>
        <taxon>Paniceae</taxon>
        <taxon>Anthephorinae</taxon>
        <taxon>Digitaria</taxon>
    </lineage>
</organism>
<sequence length="79" mass="9314">MALLGIVRLVALVLLVVFSSSLHQQAGVGDFFSILDWEGAIRLHDQRKHAQQWTEERNRLRSYMTMDYHPWSRRVPKHN</sequence>
<accession>A0A835BUK2</accession>
<evidence type="ECO:0000313" key="2">
    <source>
        <dbReference type="EMBL" id="KAF8715114.1"/>
    </source>
</evidence>
<name>A0A835BUK2_9POAL</name>
<gene>
    <name evidence="2" type="ORF">HU200_027668</name>
</gene>
<keyword evidence="1" id="KW-0732">Signal</keyword>
<feature type="chain" id="PRO_5032634965" evidence="1">
    <location>
        <begin position="22"/>
        <end position="79"/>
    </location>
</feature>
<keyword evidence="3" id="KW-1185">Reference proteome</keyword>
<dbReference type="Proteomes" id="UP000636709">
    <property type="component" value="Unassembled WGS sequence"/>
</dbReference>
<feature type="signal peptide" evidence="1">
    <location>
        <begin position="1"/>
        <end position="21"/>
    </location>
</feature>
<reference evidence="2" key="1">
    <citation type="submission" date="2020-07" db="EMBL/GenBank/DDBJ databases">
        <title>Genome sequence and genetic diversity analysis of an under-domesticated orphan crop, white fonio (Digitaria exilis).</title>
        <authorList>
            <person name="Bennetzen J.L."/>
            <person name="Chen S."/>
            <person name="Ma X."/>
            <person name="Wang X."/>
            <person name="Yssel A.E.J."/>
            <person name="Chaluvadi S.R."/>
            <person name="Johnson M."/>
            <person name="Gangashetty P."/>
            <person name="Hamidou F."/>
            <person name="Sanogo M.D."/>
            <person name="Zwaenepoel A."/>
            <person name="Wallace J."/>
            <person name="Van De Peer Y."/>
            <person name="Van Deynze A."/>
        </authorList>
    </citation>
    <scope>NUCLEOTIDE SEQUENCE</scope>
    <source>
        <tissue evidence="2">Leaves</tissue>
    </source>
</reference>
<evidence type="ECO:0000313" key="3">
    <source>
        <dbReference type="Proteomes" id="UP000636709"/>
    </source>
</evidence>
<dbReference type="AlphaFoldDB" id="A0A835BUK2"/>
<evidence type="ECO:0000256" key="1">
    <source>
        <dbReference type="SAM" id="SignalP"/>
    </source>
</evidence>
<protein>
    <submittedName>
        <fullName evidence="2">Uncharacterized protein</fullName>
    </submittedName>
</protein>
<proteinExistence type="predicted"/>